<dbReference type="BioCyc" id="SENT913082:G120J-5421-MONOMER"/>
<dbReference type="AlphaFoldDB" id="G5QW31"/>
<dbReference type="EMBL" id="AFCU01000287">
    <property type="protein sequence ID" value="EHC93252.1"/>
    <property type="molecule type" value="Genomic_DNA"/>
</dbReference>
<dbReference type="Proteomes" id="UP000005065">
    <property type="component" value="Unassembled WGS sequence"/>
</dbReference>
<gene>
    <name evidence="1" type="ORF">LTSESEN_0883</name>
</gene>
<keyword evidence="1" id="KW-0378">Hydrolase</keyword>
<accession>G5QW31</accession>
<dbReference type="GO" id="GO:0016787">
    <property type="term" value="F:hydrolase activity"/>
    <property type="evidence" value="ECO:0007669"/>
    <property type="project" value="UniProtKB-KW"/>
</dbReference>
<comment type="caution">
    <text evidence="1">The sequence shown here is derived from an EMBL/GenBank/DDBJ whole genome shotgun (WGS) entry which is preliminary data.</text>
</comment>
<organism evidence="1 2">
    <name type="scientific">Salmonella enterica subsp. enterica serovar Senftenberg str. A4-543</name>
    <dbReference type="NCBI Taxonomy" id="913082"/>
    <lineage>
        <taxon>Bacteria</taxon>
        <taxon>Pseudomonadati</taxon>
        <taxon>Pseudomonadota</taxon>
        <taxon>Gammaproteobacteria</taxon>
        <taxon>Enterobacterales</taxon>
        <taxon>Enterobacteriaceae</taxon>
        <taxon>Salmonella</taxon>
    </lineage>
</organism>
<proteinExistence type="predicted"/>
<name>G5QW31_SALSE</name>
<sequence>MPTVITHAAVPLCLGAGLGLKVIPPRLLFAGVVLAMLPDADVLAFKFS</sequence>
<evidence type="ECO:0000313" key="1">
    <source>
        <dbReference type="EMBL" id="EHC93252.1"/>
    </source>
</evidence>
<reference evidence="1 2" key="1">
    <citation type="journal article" date="2011" name="BMC Genomics">
        <title>Genome sequencing reveals diversification of virulence factor content and possible host adaptation in distinct subpopulations of Salmonella enterica.</title>
        <authorList>
            <person name="den Bakker H.C."/>
            <person name="Moreno Switt A.I."/>
            <person name="Govoni G."/>
            <person name="Cummings C.A."/>
            <person name="Ranieri M.L."/>
            <person name="Degoricija L."/>
            <person name="Hoelzer K."/>
            <person name="Rodriguez-Rivera L.D."/>
            <person name="Brown S."/>
            <person name="Bolchacova E."/>
            <person name="Furtado M.R."/>
            <person name="Wiedmann M."/>
        </authorList>
    </citation>
    <scope>NUCLEOTIDE SEQUENCE [LARGE SCALE GENOMIC DNA]</scope>
    <source>
        <strain evidence="1 2">A4-543</strain>
    </source>
</reference>
<evidence type="ECO:0000313" key="2">
    <source>
        <dbReference type="Proteomes" id="UP000005065"/>
    </source>
</evidence>
<dbReference type="PATRIC" id="fig|913082.3.peg.696"/>
<protein>
    <submittedName>
        <fullName evidence="1">Putative membrane-bound metal-dependent hydrolase</fullName>
    </submittedName>
</protein>